<organism evidence="2 3">
    <name type="scientific">Priestia taiwanensis</name>
    <dbReference type="NCBI Taxonomy" id="1347902"/>
    <lineage>
        <taxon>Bacteria</taxon>
        <taxon>Bacillati</taxon>
        <taxon>Bacillota</taxon>
        <taxon>Bacilli</taxon>
        <taxon>Bacillales</taxon>
        <taxon>Bacillaceae</taxon>
        <taxon>Priestia</taxon>
    </lineage>
</organism>
<dbReference type="RefSeq" id="WP_188386772.1">
    <property type="nucleotide sequence ID" value="NZ_BMFK01000001.1"/>
</dbReference>
<dbReference type="PANTHER" id="PTHR38441:SF1">
    <property type="entry name" value="MEMBRANE PROTEIN"/>
    <property type="match status" value="1"/>
</dbReference>
<keyword evidence="3" id="KW-1185">Reference proteome</keyword>
<protein>
    <submittedName>
        <fullName evidence="2">Membrane protein</fullName>
    </submittedName>
</protein>
<evidence type="ECO:0000313" key="3">
    <source>
        <dbReference type="Proteomes" id="UP000605259"/>
    </source>
</evidence>
<evidence type="ECO:0000313" key="2">
    <source>
        <dbReference type="EMBL" id="GGE56839.1"/>
    </source>
</evidence>
<feature type="transmembrane region" description="Helical" evidence="1">
    <location>
        <begin position="69"/>
        <end position="90"/>
    </location>
</feature>
<dbReference type="Pfam" id="PF04341">
    <property type="entry name" value="DUF485"/>
    <property type="match status" value="1"/>
</dbReference>
<gene>
    <name evidence="2" type="ORF">GCM10007140_03950</name>
</gene>
<dbReference type="AlphaFoldDB" id="A0A917AJ23"/>
<dbReference type="PANTHER" id="PTHR38441">
    <property type="entry name" value="INTEGRAL MEMBRANE PROTEIN-RELATED"/>
    <property type="match status" value="1"/>
</dbReference>
<dbReference type="Proteomes" id="UP000605259">
    <property type="component" value="Unassembled WGS sequence"/>
</dbReference>
<reference evidence="2" key="1">
    <citation type="journal article" date="2014" name="Int. J. Syst. Evol. Microbiol.">
        <title>Complete genome sequence of Corynebacterium casei LMG S-19264T (=DSM 44701T), isolated from a smear-ripened cheese.</title>
        <authorList>
            <consortium name="US DOE Joint Genome Institute (JGI-PGF)"/>
            <person name="Walter F."/>
            <person name="Albersmeier A."/>
            <person name="Kalinowski J."/>
            <person name="Ruckert C."/>
        </authorList>
    </citation>
    <scope>NUCLEOTIDE SEQUENCE</scope>
    <source>
        <strain evidence="2">CGMCC 1.12698</strain>
    </source>
</reference>
<sequence>MGGNQSIQRVGENETDYKKVVESEEFQSLLRTKKKFIVPISIFFFCFYLALPLLTSYTKILHTPAVGSITWAWLFAFAQFIMTWTLCILYSKKATSFDEKSDKILEKLEKGGSYK</sequence>
<evidence type="ECO:0000256" key="1">
    <source>
        <dbReference type="SAM" id="Phobius"/>
    </source>
</evidence>
<dbReference type="InterPro" id="IPR007436">
    <property type="entry name" value="DUF485"/>
</dbReference>
<reference evidence="2" key="2">
    <citation type="submission" date="2020-09" db="EMBL/GenBank/DDBJ databases">
        <authorList>
            <person name="Sun Q."/>
            <person name="Zhou Y."/>
        </authorList>
    </citation>
    <scope>NUCLEOTIDE SEQUENCE</scope>
    <source>
        <strain evidence="2">CGMCC 1.12698</strain>
    </source>
</reference>
<proteinExistence type="predicted"/>
<keyword evidence="1" id="KW-1133">Transmembrane helix</keyword>
<accession>A0A917AJ23</accession>
<keyword evidence="1" id="KW-0472">Membrane</keyword>
<keyword evidence="1" id="KW-0812">Transmembrane</keyword>
<name>A0A917AJ23_9BACI</name>
<feature type="transmembrane region" description="Helical" evidence="1">
    <location>
        <begin position="36"/>
        <end position="57"/>
    </location>
</feature>
<comment type="caution">
    <text evidence="2">The sequence shown here is derived from an EMBL/GenBank/DDBJ whole genome shotgun (WGS) entry which is preliminary data.</text>
</comment>
<dbReference type="EMBL" id="BMFK01000001">
    <property type="protein sequence ID" value="GGE56839.1"/>
    <property type="molecule type" value="Genomic_DNA"/>
</dbReference>